<organism evidence="2 3">
    <name type="scientific">Kribbella sancticallisti</name>
    <dbReference type="NCBI Taxonomy" id="460087"/>
    <lineage>
        <taxon>Bacteria</taxon>
        <taxon>Bacillati</taxon>
        <taxon>Actinomycetota</taxon>
        <taxon>Actinomycetes</taxon>
        <taxon>Propionibacteriales</taxon>
        <taxon>Kribbellaceae</taxon>
        <taxon>Kribbella</taxon>
    </lineage>
</organism>
<protein>
    <recommendedName>
        <fullName evidence="4">TniQ protein</fullName>
    </recommendedName>
</protein>
<dbReference type="Proteomes" id="UP001500393">
    <property type="component" value="Unassembled WGS sequence"/>
</dbReference>
<dbReference type="EMBL" id="BAAAOS010000038">
    <property type="protein sequence ID" value="GAA1593243.1"/>
    <property type="molecule type" value="Genomic_DNA"/>
</dbReference>
<sequence>MSAVGRPHGGGGPRSAPNEGRSKENRSEASLHDATDNLQPVANLVAHSIDRSVRPLGRAVLREAGDYLRIQCPPTAKEIVKRCTPWEWLTEDKEWSVPAYWMEKVAADLREAGYDVQQAGSIVAARSRRTTPPECPGVDRDGIPCRAPFRIGTPLPLTCSQCGTYVTAFHSYDPDE</sequence>
<evidence type="ECO:0000313" key="2">
    <source>
        <dbReference type="EMBL" id="GAA1593243.1"/>
    </source>
</evidence>
<evidence type="ECO:0000313" key="3">
    <source>
        <dbReference type="Proteomes" id="UP001500393"/>
    </source>
</evidence>
<feature type="compositionally biased region" description="Basic and acidic residues" evidence="1">
    <location>
        <begin position="20"/>
        <end position="35"/>
    </location>
</feature>
<keyword evidence="3" id="KW-1185">Reference proteome</keyword>
<proteinExistence type="predicted"/>
<reference evidence="2 3" key="1">
    <citation type="journal article" date="2019" name="Int. J. Syst. Evol. Microbiol.">
        <title>The Global Catalogue of Microorganisms (GCM) 10K type strain sequencing project: providing services to taxonomists for standard genome sequencing and annotation.</title>
        <authorList>
            <consortium name="The Broad Institute Genomics Platform"/>
            <consortium name="The Broad Institute Genome Sequencing Center for Infectious Disease"/>
            <person name="Wu L."/>
            <person name="Ma J."/>
        </authorList>
    </citation>
    <scope>NUCLEOTIDE SEQUENCE [LARGE SCALE GENOMIC DNA]</scope>
    <source>
        <strain evidence="2 3">JCM 14969</strain>
    </source>
</reference>
<gene>
    <name evidence="2" type="ORF">GCM10009789_54090</name>
</gene>
<comment type="caution">
    <text evidence="2">The sequence shown here is derived from an EMBL/GenBank/DDBJ whole genome shotgun (WGS) entry which is preliminary data.</text>
</comment>
<evidence type="ECO:0000256" key="1">
    <source>
        <dbReference type="SAM" id="MobiDB-lite"/>
    </source>
</evidence>
<evidence type="ECO:0008006" key="4">
    <source>
        <dbReference type="Google" id="ProtNLM"/>
    </source>
</evidence>
<accession>A0ABN2E1D9</accession>
<feature type="region of interest" description="Disordered" evidence="1">
    <location>
        <begin position="1"/>
        <end position="36"/>
    </location>
</feature>
<name>A0ABN2E1D9_9ACTN</name>